<dbReference type="Gene3D" id="3.80.10.10">
    <property type="entry name" value="Ribonuclease Inhibitor"/>
    <property type="match status" value="1"/>
</dbReference>
<comment type="caution">
    <text evidence="1">The sequence shown here is derived from an EMBL/GenBank/DDBJ whole genome shotgun (WGS) entry which is preliminary data.</text>
</comment>
<organism evidence="1 2">
    <name type="scientific">Monilinia laxa</name>
    <name type="common">Brown rot fungus</name>
    <name type="synonym">Sclerotinia laxa</name>
    <dbReference type="NCBI Taxonomy" id="61186"/>
    <lineage>
        <taxon>Eukaryota</taxon>
        <taxon>Fungi</taxon>
        <taxon>Dikarya</taxon>
        <taxon>Ascomycota</taxon>
        <taxon>Pezizomycotina</taxon>
        <taxon>Leotiomycetes</taxon>
        <taxon>Helotiales</taxon>
        <taxon>Sclerotiniaceae</taxon>
        <taxon>Monilinia</taxon>
    </lineage>
</organism>
<keyword evidence="2" id="KW-1185">Reference proteome</keyword>
<dbReference type="Proteomes" id="UP000326757">
    <property type="component" value="Unassembled WGS sequence"/>
</dbReference>
<protein>
    <recommendedName>
        <fullName evidence="3">F-box domain-containing protein</fullName>
    </recommendedName>
</protein>
<dbReference type="EMBL" id="VIGI01000009">
    <property type="protein sequence ID" value="KAB8296271.1"/>
    <property type="molecule type" value="Genomic_DNA"/>
</dbReference>
<gene>
    <name evidence="1" type="ORF">EYC80_009045</name>
</gene>
<accession>A0A5N6K2C6</accession>
<dbReference type="AlphaFoldDB" id="A0A5N6K2C6"/>
<evidence type="ECO:0008006" key="3">
    <source>
        <dbReference type="Google" id="ProtNLM"/>
    </source>
</evidence>
<name>A0A5N6K2C6_MONLA</name>
<dbReference type="InterPro" id="IPR032675">
    <property type="entry name" value="LRR_dom_sf"/>
</dbReference>
<evidence type="ECO:0000313" key="2">
    <source>
        <dbReference type="Proteomes" id="UP000326757"/>
    </source>
</evidence>
<evidence type="ECO:0000313" key="1">
    <source>
        <dbReference type="EMBL" id="KAB8296271.1"/>
    </source>
</evidence>
<dbReference type="OrthoDB" id="3541994at2759"/>
<reference evidence="1 2" key="1">
    <citation type="submission" date="2019-06" db="EMBL/GenBank/DDBJ databases">
        <title>Genome Sequence of the Brown Rot Fungal Pathogen Monilinia laxa.</title>
        <authorList>
            <person name="De Miccolis Angelini R.M."/>
            <person name="Landi L."/>
            <person name="Abate D."/>
            <person name="Pollastro S."/>
            <person name="Romanazzi G."/>
            <person name="Faretra F."/>
        </authorList>
    </citation>
    <scope>NUCLEOTIDE SEQUENCE [LARGE SCALE GENOMIC DNA]</scope>
    <source>
        <strain evidence="1 2">Mlax316</strain>
    </source>
</reference>
<sequence length="566" mass="65021">MDNTNIKAHETGTPWLSKLPPEILNLIGEQIYAFRLFKSLGALAQACKAFEDDDSVNYEELFGFVAEVLEMTPNLQSFRWSDQSIPGDNFRLLALQESCVADKLKQQPRLKNLWIEYYTAMPDEKLTTSNCWHPLEGFHNLTSLDLYNFYGHKSQITADLAQCLVNCPNLKSLGLGQGADLDFSYLWPAVIQTEDDDFLEQLCLLYQTRYKGSPLNLHTLRLGYGTSPYAPKLKNNHSYLKTLVSTKELRSLDLFNGTWVKYLGGDSFDNLPIDYQLLDDCESLTDLSVTNFEDDVKGWLSDKKRSWIRKISAADFSHESLESVSKLDLPNLSTIFTHVLLNEEPQDRSVDLPENDDHFNYYRHPILNSAVSKYTILDSFPNHGLQGLTRLKLCIHFETQWDHFCSRLADLNSLTQLRLDTLFGRRTPLSKVPSLAFRNAACDTEIAYRYAQEISKIRPSLRYLMISVSRRMKVAWEIIPVGQGIRGQRLRKLSLKEMDSFELFLDTLDDLEKPAGLPLESVWDAERQYPFLRWVPPDMSDYYDGFYDPEPEFGSSDSEIFDSDSS</sequence>
<proteinExistence type="predicted"/>
<dbReference type="SUPFAM" id="SSF52047">
    <property type="entry name" value="RNI-like"/>
    <property type="match status" value="1"/>
</dbReference>